<dbReference type="InterPro" id="IPR000073">
    <property type="entry name" value="AB_hydrolase_1"/>
</dbReference>
<dbReference type="Gene3D" id="3.40.50.1820">
    <property type="entry name" value="alpha/beta hydrolase"/>
    <property type="match status" value="1"/>
</dbReference>
<dbReference type="PANTHER" id="PTHR46438">
    <property type="entry name" value="ALPHA/BETA-HYDROLASES SUPERFAMILY PROTEIN"/>
    <property type="match status" value="1"/>
</dbReference>
<dbReference type="PRINTS" id="PR00111">
    <property type="entry name" value="ABHYDROLASE"/>
</dbReference>
<gene>
    <name evidence="2" type="ORF">OMM_13141</name>
</gene>
<evidence type="ECO:0000313" key="3">
    <source>
        <dbReference type="Proteomes" id="UP000189670"/>
    </source>
</evidence>
<feature type="domain" description="AB hydrolase-1" evidence="1">
    <location>
        <begin position="20"/>
        <end position="118"/>
    </location>
</feature>
<name>A0A1V1NUD9_9BACT</name>
<reference evidence="3" key="1">
    <citation type="submission" date="2012-11" db="EMBL/GenBank/DDBJ databases">
        <authorList>
            <person name="Lucero-Rivera Y.E."/>
            <person name="Tovar-Ramirez D."/>
        </authorList>
    </citation>
    <scope>NUCLEOTIDE SEQUENCE [LARGE SCALE GENOMIC DNA]</scope>
    <source>
        <strain evidence="3">Araruama</strain>
    </source>
</reference>
<dbReference type="Pfam" id="PF00561">
    <property type="entry name" value="Abhydrolase_1"/>
    <property type="match status" value="1"/>
</dbReference>
<dbReference type="AlphaFoldDB" id="A0A1V1NUD9"/>
<dbReference type="SUPFAM" id="SSF53474">
    <property type="entry name" value="alpha/beta-Hydrolases"/>
    <property type="match status" value="1"/>
</dbReference>
<accession>A0A1V1NUD9</accession>
<evidence type="ECO:0000313" key="2">
    <source>
        <dbReference type="EMBL" id="ETR66178.1"/>
    </source>
</evidence>
<organism evidence="2 3">
    <name type="scientific">Candidatus Magnetoglobus multicellularis str. Araruama</name>
    <dbReference type="NCBI Taxonomy" id="890399"/>
    <lineage>
        <taxon>Bacteria</taxon>
        <taxon>Pseudomonadati</taxon>
        <taxon>Thermodesulfobacteriota</taxon>
        <taxon>Desulfobacteria</taxon>
        <taxon>Desulfobacterales</taxon>
        <taxon>Desulfobacteraceae</taxon>
        <taxon>Candidatus Magnetoglobus</taxon>
    </lineage>
</organism>
<evidence type="ECO:0000259" key="1">
    <source>
        <dbReference type="Pfam" id="PF00561"/>
    </source>
</evidence>
<proteinExistence type="predicted"/>
<dbReference type="EMBL" id="ATBP01002177">
    <property type="protein sequence ID" value="ETR66178.1"/>
    <property type="molecule type" value="Genomic_DNA"/>
</dbReference>
<dbReference type="Proteomes" id="UP000189670">
    <property type="component" value="Unassembled WGS sequence"/>
</dbReference>
<dbReference type="InterPro" id="IPR029058">
    <property type="entry name" value="AB_hydrolase_fold"/>
</dbReference>
<sequence length="134" mass="15505">MKFFSFNNYHISYSQQGTGPPLIMLHNGGNDHRIWDYQVHYLQNYFDIYTIDLLGYGQSDKPEIDYTLDLYTQLLDQFIQSHEFDQVSLMGHCIGSAISLSYALQNPEMVNYLVLMNIASIQTLSQGYLGNYIN</sequence>
<protein>
    <recommendedName>
        <fullName evidence="1">AB hydrolase-1 domain-containing protein</fullName>
    </recommendedName>
</protein>
<dbReference type="PANTHER" id="PTHR46438:SF11">
    <property type="entry name" value="LIPASE-RELATED"/>
    <property type="match status" value="1"/>
</dbReference>
<comment type="caution">
    <text evidence="2">The sequence shown here is derived from an EMBL/GenBank/DDBJ whole genome shotgun (WGS) entry which is preliminary data.</text>
</comment>